<dbReference type="PANTHER" id="PTHR34567">
    <property type="entry name" value="FK506-BINDING-LIKE PROTEIN"/>
    <property type="match status" value="1"/>
</dbReference>
<sequence>MSYYQRRYHNGRERYYSSKFTRPKPNDNGNSWEPLLAWEKKFCIKVGAMPWKRFVESKNNLFKTDKVFEWDDSAGLKAFQEAKQRFWEYYHRFPYTNKLPSNAADMYIDDIDWNSKIDPKVFLEIKSISDDEEEEEKEEVKRIDSFSIPLDQIKATGWEYDQPTSRLPTIAPQDLLYMHLHLFHSHPTLHSTLLGILLFTFTMVHIYELHVRANLPPNFESHYIYCHACIFSTHIPLHSHSHPTLHSTLLGILLFTFTMVHIYELHVTADLPPNLESVGPTEEWEEIGAAVEVVCDSHAMPEVDFFIAYGRPWRTCTCGSEMYFKVRSLPPDSRLCFSSTEPFAHVQTLEIDFPRWAGHDYSMTYDRISTKPSTISSTREA</sequence>
<name>A0A8J5Y4E7_9ROSI</name>
<accession>A0A8J5Y4E7</accession>
<dbReference type="EMBL" id="JAHUZN010000011">
    <property type="protein sequence ID" value="KAG8476639.1"/>
    <property type="molecule type" value="Genomic_DNA"/>
</dbReference>
<organism evidence="1 2">
    <name type="scientific">Gossypium anomalum</name>
    <dbReference type="NCBI Taxonomy" id="47600"/>
    <lineage>
        <taxon>Eukaryota</taxon>
        <taxon>Viridiplantae</taxon>
        <taxon>Streptophyta</taxon>
        <taxon>Embryophyta</taxon>
        <taxon>Tracheophyta</taxon>
        <taxon>Spermatophyta</taxon>
        <taxon>Magnoliopsida</taxon>
        <taxon>eudicotyledons</taxon>
        <taxon>Gunneridae</taxon>
        <taxon>Pentapetalae</taxon>
        <taxon>rosids</taxon>
        <taxon>malvids</taxon>
        <taxon>Malvales</taxon>
        <taxon>Malvaceae</taxon>
        <taxon>Malvoideae</taxon>
        <taxon>Gossypium</taxon>
    </lineage>
</organism>
<keyword evidence="2" id="KW-1185">Reference proteome</keyword>
<protein>
    <submittedName>
        <fullName evidence="1">Uncharacterized protein</fullName>
    </submittedName>
</protein>
<proteinExistence type="predicted"/>
<dbReference type="AlphaFoldDB" id="A0A8J5Y4E7"/>
<evidence type="ECO:0000313" key="1">
    <source>
        <dbReference type="EMBL" id="KAG8476639.1"/>
    </source>
</evidence>
<dbReference type="OrthoDB" id="943542at2759"/>
<comment type="caution">
    <text evidence="1">The sequence shown here is derived from an EMBL/GenBank/DDBJ whole genome shotgun (WGS) entry which is preliminary data.</text>
</comment>
<dbReference type="PANTHER" id="PTHR34567:SF7">
    <property type="entry name" value="PENTATRICOPEPTIDE REPEAT-CONTAINING-LIKE PROTEIN"/>
    <property type="match status" value="1"/>
</dbReference>
<dbReference type="Proteomes" id="UP000701853">
    <property type="component" value="Chromosome 11"/>
</dbReference>
<evidence type="ECO:0000313" key="2">
    <source>
        <dbReference type="Proteomes" id="UP000701853"/>
    </source>
</evidence>
<gene>
    <name evidence="1" type="ORF">CXB51_030440</name>
</gene>
<reference evidence="1 2" key="1">
    <citation type="journal article" date="2021" name="bioRxiv">
        <title>The Gossypium anomalum genome as a resource for cotton improvement and evolutionary analysis of hybrid incompatibility.</title>
        <authorList>
            <person name="Grover C.E."/>
            <person name="Yuan D."/>
            <person name="Arick M.A."/>
            <person name="Miller E.R."/>
            <person name="Hu G."/>
            <person name="Peterson D.G."/>
            <person name="Wendel J.F."/>
            <person name="Udall J.A."/>
        </authorList>
    </citation>
    <scope>NUCLEOTIDE SEQUENCE [LARGE SCALE GENOMIC DNA]</scope>
    <source>
        <strain evidence="1">JFW-Udall</strain>
        <tissue evidence="1">Leaf</tissue>
    </source>
</reference>